<dbReference type="CDD" id="cd04725">
    <property type="entry name" value="OMP_decarboxylase_like"/>
    <property type="match status" value="1"/>
</dbReference>
<dbReference type="PATRIC" id="fig|1666911.3.peg.2587"/>
<dbReference type="InterPro" id="IPR001754">
    <property type="entry name" value="OMPdeCOase_dom"/>
</dbReference>
<feature type="active site" description="For OMPdecase activity" evidence="10">
    <location>
        <position position="74"/>
    </location>
</feature>
<dbReference type="STRING" id="1666911.HLUCCA11_00990"/>
<dbReference type="Pfam" id="PF00215">
    <property type="entry name" value="OMPdecase"/>
    <property type="match status" value="1"/>
</dbReference>
<dbReference type="NCBIfam" id="TIGR01740">
    <property type="entry name" value="pyrF"/>
    <property type="match status" value="1"/>
</dbReference>
<dbReference type="EMBL" id="LJZR01000001">
    <property type="protein sequence ID" value="KPQ37657.1"/>
    <property type="molecule type" value="Genomic_DNA"/>
</dbReference>
<dbReference type="InterPro" id="IPR013785">
    <property type="entry name" value="Aldolase_TIM"/>
</dbReference>
<dbReference type="NCBIfam" id="NF001273">
    <property type="entry name" value="PRK00230.1"/>
    <property type="match status" value="1"/>
</dbReference>
<evidence type="ECO:0000256" key="6">
    <source>
        <dbReference type="ARBA" id="ARBA00023239"/>
    </source>
</evidence>
<evidence type="ECO:0000256" key="1">
    <source>
        <dbReference type="ARBA" id="ARBA00002356"/>
    </source>
</evidence>
<feature type="active site" description="Proton donor" evidence="9">
    <location>
        <position position="76"/>
    </location>
</feature>
<dbReference type="AlphaFoldDB" id="A0A0P8A3T0"/>
<feature type="active site" description="For OMPdecase activity" evidence="10">
    <location>
        <position position="76"/>
    </location>
</feature>
<dbReference type="UniPathway" id="UPA00070">
    <property type="reaction ID" value="UER00120"/>
</dbReference>
<dbReference type="PANTHER" id="PTHR32119">
    <property type="entry name" value="OROTIDINE 5'-PHOSPHATE DECARBOXYLASE"/>
    <property type="match status" value="1"/>
</dbReference>
<dbReference type="InterPro" id="IPR047596">
    <property type="entry name" value="OMPdecase_bac"/>
</dbReference>
<accession>A0A0P8A3T0</accession>
<evidence type="ECO:0000256" key="7">
    <source>
        <dbReference type="ARBA" id="ARBA00049157"/>
    </source>
</evidence>
<evidence type="ECO:0000259" key="13">
    <source>
        <dbReference type="SMART" id="SM00934"/>
    </source>
</evidence>
<dbReference type="GO" id="GO:0006207">
    <property type="term" value="P:'de novo' pyrimidine nucleobase biosynthetic process"/>
    <property type="evidence" value="ECO:0007669"/>
    <property type="project" value="InterPro"/>
</dbReference>
<proteinExistence type="inferred from homology"/>
<feature type="binding site" evidence="9 11">
    <location>
        <position position="47"/>
    </location>
    <ligand>
        <name>substrate</name>
    </ligand>
</feature>
<dbReference type="Gene3D" id="3.20.20.70">
    <property type="entry name" value="Aldolase class I"/>
    <property type="match status" value="1"/>
</dbReference>
<evidence type="ECO:0000313" key="14">
    <source>
        <dbReference type="EMBL" id="KPQ37657.1"/>
    </source>
</evidence>
<evidence type="ECO:0000256" key="5">
    <source>
        <dbReference type="ARBA" id="ARBA00022975"/>
    </source>
</evidence>
<evidence type="ECO:0000256" key="4">
    <source>
        <dbReference type="ARBA" id="ARBA00022793"/>
    </source>
</evidence>
<feature type="binding site" evidence="9">
    <location>
        <begin position="74"/>
        <end position="83"/>
    </location>
    <ligand>
        <name>substrate</name>
    </ligand>
</feature>
<dbReference type="InterPro" id="IPR014732">
    <property type="entry name" value="OMPdecase"/>
</dbReference>
<evidence type="ECO:0000256" key="12">
    <source>
        <dbReference type="RuleBase" id="RU000512"/>
    </source>
</evidence>
<keyword evidence="4 9" id="KW-0210">Decarboxylase</keyword>
<evidence type="ECO:0000256" key="3">
    <source>
        <dbReference type="ARBA" id="ARBA00011738"/>
    </source>
</evidence>
<comment type="similarity">
    <text evidence="8 9">Belongs to the OMP decarboxylase family. Type 1 subfamily.</text>
</comment>
<organism evidence="14 15">
    <name type="scientific">Phormidesmis priestleyi Ana</name>
    <dbReference type="NCBI Taxonomy" id="1666911"/>
    <lineage>
        <taxon>Bacteria</taxon>
        <taxon>Bacillati</taxon>
        <taxon>Cyanobacteriota</taxon>
        <taxon>Cyanophyceae</taxon>
        <taxon>Leptolyngbyales</taxon>
        <taxon>Leptolyngbyaceae</taxon>
        <taxon>Phormidesmis</taxon>
    </lineage>
</organism>
<dbReference type="EC" id="4.1.1.23" evidence="9"/>
<sequence>MTKKMPEKTAEKMSEKMSEKIIVPLDVSAEREAIALIEGLPEVTFWKVGLELFISSGPSILAALKARNKRIFLDLKLHDIPNTMAGASRVVGRYGVDLLTVHAIAGSAALSAAQTAVVEGAKAAGCDAPRIVAVTLLTSIKRAALLSELQVPVESGHYAQKLALLAQQSGLAGAVCSPQEAAMLRIACGDDFLLVCPGVRPAWAQKGDQQRTMTPIEAVQAGVDYLVIGRPITQADDPAAAFARICEEMAM</sequence>
<evidence type="ECO:0000256" key="11">
    <source>
        <dbReference type="PIRSR" id="PIRSR614732-2"/>
    </source>
</evidence>
<comment type="pathway">
    <text evidence="2 9 12">Pyrimidine metabolism; UMP biosynthesis via de novo pathway; UMP from orotate: step 2/2.</text>
</comment>
<evidence type="ECO:0000256" key="9">
    <source>
        <dbReference type="HAMAP-Rule" id="MF_01200"/>
    </source>
</evidence>
<evidence type="ECO:0000313" key="15">
    <source>
        <dbReference type="Proteomes" id="UP000050465"/>
    </source>
</evidence>
<feature type="binding site" evidence="9 11">
    <location>
        <position position="229"/>
    </location>
    <ligand>
        <name>substrate</name>
    </ligand>
</feature>
<comment type="subunit">
    <text evidence="3 9">Homodimer.</text>
</comment>
<protein>
    <recommendedName>
        <fullName evidence="9">Orotidine 5'-phosphate decarboxylase</fullName>
        <ecNumber evidence="9">4.1.1.23</ecNumber>
    </recommendedName>
    <alternativeName>
        <fullName evidence="9">OMP decarboxylase</fullName>
        <shortName evidence="9">OMPDCase</shortName>
        <shortName evidence="9">OMPdecase</shortName>
    </alternativeName>
</protein>
<gene>
    <name evidence="9 14" type="primary">pyrF</name>
    <name evidence="14" type="ORF">HLUCCA11_00990</name>
</gene>
<feature type="domain" description="Orotidine 5'-phosphate decarboxylase" evidence="13">
    <location>
        <begin position="20"/>
        <end position="245"/>
    </location>
</feature>
<feature type="binding site" evidence="9 11">
    <location>
        <position position="26"/>
    </location>
    <ligand>
        <name>substrate</name>
    </ligand>
</feature>
<feature type="binding site" evidence="9 11">
    <location>
        <position position="230"/>
    </location>
    <ligand>
        <name>substrate</name>
    </ligand>
</feature>
<comment type="function">
    <text evidence="1 9">Catalyzes the decarboxylation of orotidine 5'-monophosphate (OMP) to uridine 5'-monophosphate (UMP).</text>
</comment>
<dbReference type="GO" id="GO:0044205">
    <property type="term" value="P:'de novo' UMP biosynthetic process"/>
    <property type="evidence" value="ECO:0007669"/>
    <property type="project" value="UniProtKB-UniRule"/>
</dbReference>
<keyword evidence="6 9" id="KW-0456">Lyase</keyword>
<feature type="binding site" evidence="9 11">
    <location>
        <position position="200"/>
    </location>
    <ligand>
        <name>substrate</name>
    </ligand>
</feature>
<name>A0A0P8A3T0_9CYAN</name>
<dbReference type="PANTHER" id="PTHR32119:SF2">
    <property type="entry name" value="OROTIDINE 5'-PHOSPHATE DECARBOXYLASE"/>
    <property type="match status" value="1"/>
</dbReference>
<dbReference type="SMART" id="SM00934">
    <property type="entry name" value="OMPdecase"/>
    <property type="match status" value="1"/>
</dbReference>
<evidence type="ECO:0000256" key="10">
    <source>
        <dbReference type="PIRSR" id="PIRSR614732-1"/>
    </source>
</evidence>
<reference evidence="14 15" key="1">
    <citation type="submission" date="2015-09" db="EMBL/GenBank/DDBJ databases">
        <title>Identification and resolution of microdiversity through metagenomic sequencing of parallel consortia.</title>
        <authorList>
            <person name="Nelson W.C."/>
            <person name="Romine M.F."/>
            <person name="Lindemann S.R."/>
        </authorList>
    </citation>
    <scope>NUCLEOTIDE SEQUENCE [LARGE SCALE GENOMIC DNA]</scope>
    <source>
        <strain evidence="14">Ana</strain>
    </source>
</reference>
<feature type="active site" description="For OMPdecase activity" evidence="10">
    <location>
        <position position="79"/>
    </location>
</feature>
<dbReference type="GO" id="GO:0005829">
    <property type="term" value="C:cytosol"/>
    <property type="evidence" value="ECO:0007669"/>
    <property type="project" value="TreeGrafter"/>
</dbReference>
<comment type="catalytic activity">
    <reaction evidence="7 9 12">
        <text>orotidine 5'-phosphate + H(+) = UMP + CO2</text>
        <dbReference type="Rhea" id="RHEA:11596"/>
        <dbReference type="ChEBI" id="CHEBI:15378"/>
        <dbReference type="ChEBI" id="CHEBI:16526"/>
        <dbReference type="ChEBI" id="CHEBI:57538"/>
        <dbReference type="ChEBI" id="CHEBI:57865"/>
        <dbReference type="EC" id="4.1.1.23"/>
    </reaction>
</comment>
<dbReference type="SUPFAM" id="SSF51366">
    <property type="entry name" value="Ribulose-phoshate binding barrel"/>
    <property type="match status" value="1"/>
</dbReference>
<dbReference type="InterPro" id="IPR011060">
    <property type="entry name" value="RibuloseP-bd_barrel"/>
</dbReference>
<feature type="binding site" evidence="9 11">
    <location>
        <position position="209"/>
    </location>
    <ligand>
        <name>substrate</name>
    </ligand>
</feature>
<dbReference type="Proteomes" id="UP000050465">
    <property type="component" value="Unassembled WGS sequence"/>
</dbReference>
<dbReference type="GO" id="GO:0004590">
    <property type="term" value="F:orotidine-5'-phosphate decarboxylase activity"/>
    <property type="evidence" value="ECO:0007669"/>
    <property type="project" value="UniProtKB-UniRule"/>
</dbReference>
<dbReference type="HAMAP" id="MF_01200_B">
    <property type="entry name" value="OMPdecase_type1_B"/>
    <property type="match status" value="1"/>
</dbReference>
<evidence type="ECO:0000256" key="2">
    <source>
        <dbReference type="ARBA" id="ARBA00004861"/>
    </source>
</evidence>
<keyword evidence="5 9" id="KW-0665">Pyrimidine biosynthesis</keyword>
<feature type="binding site" evidence="9 11">
    <location>
        <position position="138"/>
    </location>
    <ligand>
        <name>substrate</name>
    </ligand>
</feature>
<dbReference type="PROSITE" id="PS00156">
    <property type="entry name" value="OMPDECASE"/>
    <property type="match status" value="1"/>
</dbReference>
<comment type="caution">
    <text evidence="14">The sequence shown here is derived from an EMBL/GenBank/DDBJ whole genome shotgun (WGS) entry which is preliminary data.</text>
</comment>
<evidence type="ECO:0000256" key="8">
    <source>
        <dbReference type="ARBA" id="ARBA00061012"/>
    </source>
</evidence>
<dbReference type="FunFam" id="3.20.20.70:FF:000015">
    <property type="entry name" value="Orotidine 5'-phosphate decarboxylase"/>
    <property type="match status" value="1"/>
</dbReference>
<dbReference type="InterPro" id="IPR018089">
    <property type="entry name" value="OMPdecase_AS"/>
</dbReference>